<keyword evidence="3" id="KW-1185">Reference proteome</keyword>
<dbReference type="EMBL" id="REGN01001719">
    <property type="protein sequence ID" value="RNA32963.1"/>
    <property type="molecule type" value="Genomic_DNA"/>
</dbReference>
<evidence type="ECO:0000313" key="3">
    <source>
        <dbReference type="Proteomes" id="UP000276133"/>
    </source>
</evidence>
<organism evidence="2 3">
    <name type="scientific">Brachionus plicatilis</name>
    <name type="common">Marine rotifer</name>
    <name type="synonym">Brachionus muelleri</name>
    <dbReference type="NCBI Taxonomy" id="10195"/>
    <lineage>
        <taxon>Eukaryota</taxon>
        <taxon>Metazoa</taxon>
        <taxon>Spiralia</taxon>
        <taxon>Gnathifera</taxon>
        <taxon>Rotifera</taxon>
        <taxon>Eurotatoria</taxon>
        <taxon>Monogononta</taxon>
        <taxon>Pseudotrocha</taxon>
        <taxon>Ploima</taxon>
        <taxon>Brachionidae</taxon>
        <taxon>Brachionus</taxon>
    </lineage>
</organism>
<proteinExistence type="predicted"/>
<reference evidence="2 3" key="1">
    <citation type="journal article" date="2018" name="Sci. Rep.">
        <title>Genomic signatures of local adaptation to the degree of environmental predictability in rotifers.</title>
        <authorList>
            <person name="Franch-Gras L."/>
            <person name="Hahn C."/>
            <person name="Garcia-Roger E.M."/>
            <person name="Carmona M.J."/>
            <person name="Serra M."/>
            <person name="Gomez A."/>
        </authorList>
    </citation>
    <scope>NUCLEOTIDE SEQUENCE [LARGE SCALE GENOMIC DNA]</scope>
    <source>
        <strain evidence="2">HYR1</strain>
    </source>
</reference>
<name>A0A3M7SAX2_BRAPC</name>
<evidence type="ECO:0000256" key="1">
    <source>
        <dbReference type="SAM" id="MobiDB-lite"/>
    </source>
</evidence>
<dbReference type="Gene3D" id="3.40.395.10">
    <property type="entry name" value="Adenoviral Proteinase, Chain A"/>
    <property type="match status" value="1"/>
</dbReference>
<dbReference type="AlphaFoldDB" id="A0A3M7SAX2"/>
<evidence type="ECO:0000313" key="2">
    <source>
        <dbReference type="EMBL" id="RNA32963.1"/>
    </source>
</evidence>
<dbReference type="SUPFAM" id="SSF54001">
    <property type="entry name" value="Cysteine proteinases"/>
    <property type="match status" value="1"/>
</dbReference>
<accession>A0A3M7SAX2</accession>
<sequence>MERFLHKYGIISTLKNAQTMILKFADMIKTIQKEDAKTRNEFLKPNKTVIQSKRDFEKDRQIQLIQEEYRRNAIDFKSYFYKLTQQVMSPYEQDLDDDQIEALVIDNNDHDKVVSETISINFVGDIELKIATSSKDTTNSEVDQSTPKVNLLILDGSNKRKRGNKAAKEPNRKMSKREEKEETMQQSNITVDESLQIEQVNNYLEDDQWLMGSHIDLAIDFIEKRAILRGFLNLTMYNNWKIEECKRHNYLLHESPEVDKKFILNVKNSHWILLTNINPTKSSANNQWFDLEWGYTNDQEWFVYDCMNDPSNCQVASEIFRLMYPQKIWEKVNLVAVEEQVGINDCGLF</sequence>
<dbReference type="Proteomes" id="UP000276133">
    <property type="component" value="Unassembled WGS sequence"/>
</dbReference>
<protein>
    <recommendedName>
        <fullName evidence="4">Ubiquitin-like protease family profile domain-containing protein</fullName>
    </recommendedName>
</protein>
<comment type="caution">
    <text evidence="2">The sequence shown here is derived from an EMBL/GenBank/DDBJ whole genome shotgun (WGS) entry which is preliminary data.</text>
</comment>
<dbReference type="OrthoDB" id="5985686at2759"/>
<feature type="region of interest" description="Disordered" evidence="1">
    <location>
        <begin position="160"/>
        <end position="187"/>
    </location>
</feature>
<dbReference type="InterPro" id="IPR038765">
    <property type="entry name" value="Papain-like_cys_pep_sf"/>
</dbReference>
<evidence type="ECO:0008006" key="4">
    <source>
        <dbReference type="Google" id="ProtNLM"/>
    </source>
</evidence>
<feature type="compositionally biased region" description="Basic and acidic residues" evidence="1">
    <location>
        <begin position="166"/>
        <end position="183"/>
    </location>
</feature>
<gene>
    <name evidence="2" type="ORF">BpHYR1_002464</name>
</gene>